<keyword evidence="1" id="KW-1133">Transmembrane helix</keyword>
<evidence type="ECO:0000313" key="3">
    <source>
        <dbReference type="Proteomes" id="UP000838412"/>
    </source>
</evidence>
<dbReference type="Proteomes" id="UP000838412">
    <property type="component" value="Chromosome 12"/>
</dbReference>
<reference evidence="2" key="1">
    <citation type="submission" date="2022-01" db="EMBL/GenBank/DDBJ databases">
        <authorList>
            <person name="Braso-Vives M."/>
        </authorList>
    </citation>
    <scope>NUCLEOTIDE SEQUENCE</scope>
</reference>
<dbReference type="OrthoDB" id="10473873at2759"/>
<dbReference type="EMBL" id="OV696697">
    <property type="protein sequence ID" value="CAH1241210.1"/>
    <property type="molecule type" value="Genomic_DNA"/>
</dbReference>
<name>A0A8J9YT30_BRALA</name>
<proteinExistence type="predicted"/>
<evidence type="ECO:0000256" key="1">
    <source>
        <dbReference type="SAM" id="Phobius"/>
    </source>
</evidence>
<feature type="transmembrane region" description="Helical" evidence="1">
    <location>
        <begin position="42"/>
        <end position="63"/>
    </location>
</feature>
<evidence type="ECO:0000313" key="2">
    <source>
        <dbReference type="EMBL" id="CAH1241210.1"/>
    </source>
</evidence>
<protein>
    <submittedName>
        <fullName evidence="2">Hypp6332 protein</fullName>
    </submittedName>
</protein>
<dbReference type="AlphaFoldDB" id="A0A8J9YT30"/>
<keyword evidence="3" id="KW-1185">Reference proteome</keyword>
<keyword evidence="1" id="KW-0812">Transmembrane</keyword>
<sequence length="109" mass="11379">MANNTTLAFNATTALQTTPLPMTTSSISAVTDMAGSIGPLDVAAIACGLFIFISLCVVTALSMKRRKKAAKKARFLAASQAKMREESTVQIAGSTDTLSSVYTVEESGK</sequence>
<accession>A0A8J9YT30</accession>
<organism evidence="2 3">
    <name type="scientific">Branchiostoma lanceolatum</name>
    <name type="common">Common lancelet</name>
    <name type="synonym">Amphioxus lanceolatum</name>
    <dbReference type="NCBI Taxonomy" id="7740"/>
    <lineage>
        <taxon>Eukaryota</taxon>
        <taxon>Metazoa</taxon>
        <taxon>Chordata</taxon>
        <taxon>Cephalochordata</taxon>
        <taxon>Leptocardii</taxon>
        <taxon>Amphioxiformes</taxon>
        <taxon>Branchiostomatidae</taxon>
        <taxon>Branchiostoma</taxon>
    </lineage>
</organism>
<keyword evidence="1" id="KW-0472">Membrane</keyword>
<gene>
    <name evidence="2" type="primary">Hypp6332</name>
    <name evidence="2" type="ORF">BLAG_LOCUS4950</name>
</gene>